<reference evidence="1" key="1">
    <citation type="journal article" date="2021" name="Open Biol.">
        <title>Shared evolutionary footprints suggest mitochondrial oxidative damage underlies multiple complex I losses in fungi.</title>
        <authorList>
            <person name="Schikora-Tamarit M.A."/>
            <person name="Marcet-Houben M."/>
            <person name="Nosek J."/>
            <person name="Gabaldon T."/>
        </authorList>
    </citation>
    <scope>NUCLEOTIDE SEQUENCE</scope>
    <source>
        <strain evidence="1">CBS6075</strain>
    </source>
</reference>
<name>A0A9P8T9Q2_9ASCO</name>
<accession>A0A9P8T9Q2</accession>
<evidence type="ECO:0000313" key="2">
    <source>
        <dbReference type="Proteomes" id="UP000769157"/>
    </source>
</evidence>
<sequence>MRSPGKPNMIAIRISDITGVGFDTMAITIMYRVNVIDAGKTSVPTNSTAMMKFIEKQNVPHKSFTRTSSIKLCTVELIHLLLWDKSTANLSGTTVLQAALATNTCFRRGNVRSINDERYLSSPSNRRFFLCKLSSTFSEYFSTMSELAKIGTQTLRSLGVLILYMQKQPGRHVTVPKTDSKALDW</sequence>
<evidence type="ECO:0000313" key="1">
    <source>
        <dbReference type="EMBL" id="KAH3671583.1"/>
    </source>
</evidence>
<dbReference type="GeneID" id="70232254"/>
<protein>
    <submittedName>
        <fullName evidence="1">Uncharacterized protein</fullName>
    </submittedName>
</protein>
<gene>
    <name evidence="1" type="ORF">OGAPHI_000286</name>
</gene>
<dbReference type="OrthoDB" id="10392238at2759"/>
<reference evidence="1" key="2">
    <citation type="submission" date="2021-01" db="EMBL/GenBank/DDBJ databases">
        <authorList>
            <person name="Schikora-Tamarit M.A."/>
        </authorList>
    </citation>
    <scope>NUCLEOTIDE SEQUENCE</scope>
    <source>
        <strain evidence="1">CBS6075</strain>
    </source>
</reference>
<proteinExistence type="predicted"/>
<dbReference type="EMBL" id="JAEUBE010000055">
    <property type="protein sequence ID" value="KAH3671583.1"/>
    <property type="molecule type" value="Genomic_DNA"/>
</dbReference>
<organism evidence="1 2">
    <name type="scientific">Ogataea philodendri</name>
    <dbReference type="NCBI Taxonomy" id="1378263"/>
    <lineage>
        <taxon>Eukaryota</taxon>
        <taxon>Fungi</taxon>
        <taxon>Dikarya</taxon>
        <taxon>Ascomycota</taxon>
        <taxon>Saccharomycotina</taxon>
        <taxon>Pichiomycetes</taxon>
        <taxon>Pichiales</taxon>
        <taxon>Pichiaceae</taxon>
        <taxon>Ogataea</taxon>
    </lineage>
</organism>
<comment type="caution">
    <text evidence="1">The sequence shown here is derived from an EMBL/GenBank/DDBJ whole genome shotgun (WGS) entry which is preliminary data.</text>
</comment>
<dbReference type="Proteomes" id="UP000769157">
    <property type="component" value="Unassembled WGS sequence"/>
</dbReference>
<dbReference type="AlphaFoldDB" id="A0A9P8T9Q2"/>
<dbReference type="RefSeq" id="XP_046064759.1">
    <property type="nucleotide sequence ID" value="XM_046203795.1"/>
</dbReference>
<keyword evidence="2" id="KW-1185">Reference proteome</keyword>